<gene>
    <name evidence="9" type="primary">rarD</name>
    <name evidence="9" type="ORF">D9V30_04300</name>
</gene>
<keyword evidence="4" id="KW-1003">Cell membrane</keyword>
<keyword evidence="3" id="KW-0813">Transport</keyword>
<evidence type="ECO:0000256" key="1">
    <source>
        <dbReference type="ARBA" id="ARBA00004651"/>
    </source>
</evidence>
<dbReference type="EMBL" id="RCUW01000003">
    <property type="protein sequence ID" value="RLP69913.1"/>
    <property type="molecule type" value="Genomic_DNA"/>
</dbReference>
<dbReference type="Proteomes" id="UP000275395">
    <property type="component" value="Unassembled WGS sequence"/>
</dbReference>
<proteinExistence type="inferred from homology"/>
<evidence type="ECO:0000256" key="3">
    <source>
        <dbReference type="ARBA" id="ARBA00022448"/>
    </source>
</evidence>
<feature type="transmembrane region" description="Helical" evidence="8">
    <location>
        <begin position="21"/>
        <end position="41"/>
    </location>
</feature>
<comment type="caution">
    <text evidence="9">The sequence shown here is derived from an EMBL/GenBank/DDBJ whole genome shotgun (WGS) entry which is preliminary data.</text>
</comment>
<evidence type="ECO:0000256" key="6">
    <source>
        <dbReference type="ARBA" id="ARBA00022989"/>
    </source>
</evidence>
<comment type="similarity">
    <text evidence="2">Belongs to the EamA transporter family.</text>
</comment>
<protein>
    <submittedName>
        <fullName evidence="9">EamA family transporter RarD</fullName>
    </submittedName>
</protein>
<dbReference type="InterPro" id="IPR037185">
    <property type="entry name" value="EmrE-like"/>
</dbReference>
<dbReference type="NCBIfam" id="TIGR00688">
    <property type="entry name" value="rarD"/>
    <property type="match status" value="1"/>
</dbReference>
<evidence type="ECO:0000256" key="2">
    <source>
        <dbReference type="ARBA" id="ARBA00007362"/>
    </source>
</evidence>
<organism evidence="9 10">
    <name type="scientific">Mycetocola reblochoni</name>
    <dbReference type="NCBI Taxonomy" id="331618"/>
    <lineage>
        <taxon>Bacteria</taxon>
        <taxon>Bacillati</taxon>
        <taxon>Actinomycetota</taxon>
        <taxon>Actinomycetes</taxon>
        <taxon>Micrococcales</taxon>
        <taxon>Microbacteriaceae</taxon>
        <taxon>Mycetocola</taxon>
    </lineage>
</organism>
<feature type="transmembrane region" description="Helical" evidence="8">
    <location>
        <begin position="162"/>
        <end position="179"/>
    </location>
</feature>
<evidence type="ECO:0000256" key="7">
    <source>
        <dbReference type="ARBA" id="ARBA00023136"/>
    </source>
</evidence>
<feature type="transmembrane region" description="Helical" evidence="8">
    <location>
        <begin position="140"/>
        <end position="156"/>
    </location>
</feature>
<accession>A0A3L6ZPP8</accession>
<evidence type="ECO:0000256" key="8">
    <source>
        <dbReference type="SAM" id="Phobius"/>
    </source>
</evidence>
<name>A0A3L6ZPP8_9MICO</name>
<keyword evidence="7 8" id="KW-0472">Membrane</keyword>
<keyword evidence="6 8" id="KW-1133">Transmembrane helix</keyword>
<feature type="transmembrane region" description="Helical" evidence="8">
    <location>
        <begin position="191"/>
        <end position="210"/>
    </location>
</feature>
<comment type="subcellular location">
    <subcellularLocation>
        <location evidence="1">Cell membrane</location>
        <topology evidence="1">Multi-pass membrane protein</topology>
    </subcellularLocation>
</comment>
<dbReference type="InterPro" id="IPR004626">
    <property type="entry name" value="RarD"/>
</dbReference>
<sequence>MSTTTPTAGEPANASRGAASSILASVLFGIISVISGSLPGVSSGEATAWRIVFVVLAVAAALSPSERRRRLLAQLRRIVRSPRLVLIVCLGAGILWLQLWVFVWAPANHRTQDVALGYFLLPLVMVLVGRVFFGDRLTGWQRAAVVLAAAGVAAELIMTRSIGWPVLLVAGLYPVYFGLRRWFDLDRLEVFLLETTLLLVPSIALILIGATGPAAVDRGATWLPLLVMAALSGVAMLLYILASQLLTLGLFGLLGYVEPVLLLAAAVVLGERLAPADALVYGPIALALALLGIGTWRAAGRRDGERRRRS</sequence>
<dbReference type="SUPFAM" id="SSF103481">
    <property type="entry name" value="Multidrug resistance efflux transporter EmrE"/>
    <property type="match status" value="1"/>
</dbReference>
<evidence type="ECO:0000256" key="5">
    <source>
        <dbReference type="ARBA" id="ARBA00022692"/>
    </source>
</evidence>
<evidence type="ECO:0000313" key="9">
    <source>
        <dbReference type="EMBL" id="RLP69913.1"/>
    </source>
</evidence>
<keyword evidence="5 8" id="KW-0812">Transmembrane</keyword>
<feature type="transmembrane region" description="Helical" evidence="8">
    <location>
        <begin position="115"/>
        <end position="133"/>
    </location>
</feature>
<evidence type="ECO:0000256" key="4">
    <source>
        <dbReference type="ARBA" id="ARBA00022475"/>
    </source>
</evidence>
<feature type="transmembrane region" description="Helical" evidence="8">
    <location>
        <begin position="248"/>
        <end position="268"/>
    </location>
</feature>
<feature type="transmembrane region" description="Helical" evidence="8">
    <location>
        <begin position="84"/>
        <end position="103"/>
    </location>
</feature>
<dbReference type="GO" id="GO:0005886">
    <property type="term" value="C:plasma membrane"/>
    <property type="evidence" value="ECO:0007669"/>
    <property type="project" value="UniProtKB-SubCell"/>
</dbReference>
<reference evidence="9 10" key="1">
    <citation type="submission" date="2018-10" db="EMBL/GenBank/DDBJ databases">
        <authorList>
            <person name="Li J."/>
        </authorList>
    </citation>
    <scope>NUCLEOTIDE SEQUENCE [LARGE SCALE GENOMIC DNA]</scope>
    <source>
        <strain evidence="9 10">JCM 30549</strain>
    </source>
</reference>
<feature type="transmembrane region" description="Helical" evidence="8">
    <location>
        <begin position="222"/>
        <end position="241"/>
    </location>
</feature>
<feature type="transmembrane region" description="Helical" evidence="8">
    <location>
        <begin position="280"/>
        <end position="299"/>
    </location>
</feature>
<evidence type="ECO:0000313" key="10">
    <source>
        <dbReference type="Proteomes" id="UP000275395"/>
    </source>
</evidence>
<feature type="transmembrane region" description="Helical" evidence="8">
    <location>
        <begin position="47"/>
        <end position="63"/>
    </location>
</feature>
<dbReference type="AlphaFoldDB" id="A0A3L6ZPP8"/>